<feature type="compositionally biased region" description="Gly residues" evidence="3">
    <location>
        <begin position="596"/>
        <end position="606"/>
    </location>
</feature>
<feature type="compositionally biased region" description="Low complexity" evidence="3">
    <location>
        <begin position="786"/>
        <end position="800"/>
    </location>
</feature>
<dbReference type="InterPro" id="IPR003888">
    <property type="entry name" value="FYrich_N"/>
</dbReference>
<dbReference type="GO" id="GO:0016567">
    <property type="term" value="P:protein ubiquitination"/>
    <property type="evidence" value="ECO:0007669"/>
    <property type="project" value="UniProtKB-UniPathway"/>
</dbReference>
<feature type="compositionally biased region" description="Low complexity" evidence="3">
    <location>
        <begin position="238"/>
        <end position="255"/>
    </location>
</feature>
<dbReference type="GO" id="GO:0051726">
    <property type="term" value="P:regulation of cell cycle"/>
    <property type="evidence" value="ECO:0007669"/>
    <property type="project" value="TreeGrafter"/>
</dbReference>
<evidence type="ECO:0000256" key="2">
    <source>
        <dbReference type="ARBA" id="ARBA00023242"/>
    </source>
</evidence>
<feature type="compositionally biased region" description="Low complexity" evidence="3">
    <location>
        <begin position="541"/>
        <end position="554"/>
    </location>
</feature>
<dbReference type="Pfam" id="PF05965">
    <property type="entry name" value="FYRC"/>
    <property type="match status" value="1"/>
</dbReference>
<dbReference type="GO" id="GO:0004842">
    <property type="term" value="F:ubiquitin-protein transferase activity"/>
    <property type="evidence" value="ECO:0007669"/>
    <property type="project" value="InterPro"/>
</dbReference>
<feature type="compositionally biased region" description="Acidic residues" evidence="3">
    <location>
        <begin position="495"/>
        <end position="505"/>
    </location>
</feature>
<evidence type="ECO:0000313" key="5">
    <source>
        <dbReference type="EMBL" id="KAG2488719.1"/>
    </source>
</evidence>
<feature type="compositionally biased region" description="Acidic residues" evidence="3">
    <location>
        <begin position="216"/>
        <end position="234"/>
    </location>
</feature>
<dbReference type="Gene3D" id="3.30.40.10">
    <property type="entry name" value="Zinc/RING finger domain, C3HC4 (zinc finger)"/>
    <property type="match status" value="1"/>
</dbReference>
<dbReference type="EMBL" id="JAEHOE010000080">
    <property type="protein sequence ID" value="KAG2488719.1"/>
    <property type="molecule type" value="Genomic_DNA"/>
</dbReference>
<feature type="compositionally biased region" description="Low complexity" evidence="3">
    <location>
        <begin position="178"/>
        <end position="194"/>
    </location>
</feature>
<keyword evidence="2" id="KW-0539">Nucleus</keyword>
<proteinExistence type="predicted"/>
<feature type="compositionally biased region" description="Basic and acidic residues" evidence="3">
    <location>
        <begin position="456"/>
        <end position="470"/>
    </location>
</feature>
<dbReference type="SUPFAM" id="SSF57850">
    <property type="entry name" value="RING/U-box"/>
    <property type="match status" value="1"/>
</dbReference>
<dbReference type="Gene3D" id="3.30.160.360">
    <property type="match status" value="1"/>
</dbReference>
<feature type="compositionally biased region" description="Acidic residues" evidence="3">
    <location>
        <begin position="256"/>
        <end position="279"/>
    </location>
</feature>
<dbReference type="Proteomes" id="UP000612055">
    <property type="component" value="Unassembled WGS sequence"/>
</dbReference>
<name>A0A835Y016_9CHLO</name>
<dbReference type="OrthoDB" id="1678912at2759"/>
<evidence type="ECO:0000256" key="1">
    <source>
        <dbReference type="ARBA" id="ARBA00004123"/>
    </source>
</evidence>
<feature type="compositionally biased region" description="Acidic residues" evidence="3">
    <location>
        <begin position="471"/>
        <end position="481"/>
    </location>
</feature>
<feature type="compositionally biased region" description="Pro residues" evidence="3">
    <location>
        <begin position="359"/>
        <end position="371"/>
    </location>
</feature>
<feature type="compositionally biased region" description="Acidic residues" evidence="3">
    <location>
        <begin position="820"/>
        <end position="834"/>
    </location>
</feature>
<organism evidence="5 6">
    <name type="scientific">Edaphochlamys debaryana</name>
    <dbReference type="NCBI Taxonomy" id="47281"/>
    <lineage>
        <taxon>Eukaryota</taxon>
        <taxon>Viridiplantae</taxon>
        <taxon>Chlorophyta</taxon>
        <taxon>core chlorophytes</taxon>
        <taxon>Chlorophyceae</taxon>
        <taxon>CS clade</taxon>
        <taxon>Chlamydomonadales</taxon>
        <taxon>Chlamydomonadales incertae sedis</taxon>
        <taxon>Edaphochlamys</taxon>
    </lineage>
</organism>
<dbReference type="InterPro" id="IPR040092">
    <property type="entry name" value="TBRG1"/>
</dbReference>
<keyword evidence="6" id="KW-1185">Reference proteome</keyword>
<dbReference type="AlphaFoldDB" id="A0A835Y016"/>
<dbReference type="InterPro" id="IPR003889">
    <property type="entry name" value="FYrich_C"/>
</dbReference>
<dbReference type="PROSITE" id="PS51542">
    <property type="entry name" value="FYRN"/>
    <property type="match status" value="1"/>
</dbReference>
<feature type="compositionally biased region" description="Low complexity" evidence="3">
    <location>
        <begin position="416"/>
        <end position="438"/>
    </location>
</feature>
<feature type="compositionally biased region" description="Basic residues" evidence="3">
    <location>
        <begin position="583"/>
        <end position="595"/>
    </location>
</feature>
<evidence type="ECO:0000313" key="6">
    <source>
        <dbReference type="Proteomes" id="UP000612055"/>
    </source>
</evidence>
<accession>A0A835Y016</accession>
<protein>
    <recommendedName>
        <fullName evidence="4">U-box domain-containing protein</fullName>
    </recommendedName>
</protein>
<dbReference type="Pfam" id="PF04564">
    <property type="entry name" value="U-box"/>
    <property type="match status" value="1"/>
</dbReference>
<dbReference type="InterPro" id="IPR013083">
    <property type="entry name" value="Znf_RING/FYVE/PHD"/>
</dbReference>
<feature type="domain" description="U-box" evidence="4">
    <location>
        <begin position="877"/>
        <end position="937"/>
    </location>
</feature>
<dbReference type="PROSITE" id="PS51543">
    <property type="entry name" value="FYRC"/>
    <property type="match status" value="1"/>
</dbReference>
<dbReference type="GO" id="GO:0005634">
    <property type="term" value="C:nucleus"/>
    <property type="evidence" value="ECO:0007669"/>
    <property type="project" value="UniProtKB-SubCell"/>
</dbReference>
<dbReference type="InterPro" id="IPR003613">
    <property type="entry name" value="Ubox_domain"/>
</dbReference>
<feature type="region of interest" description="Disordered" evidence="3">
    <location>
        <begin position="331"/>
        <end position="620"/>
    </location>
</feature>
<reference evidence="5" key="1">
    <citation type="journal article" date="2020" name="bioRxiv">
        <title>Comparative genomics of Chlamydomonas.</title>
        <authorList>
            <person name="Craig R.J."/>
            <person name="Hasan A.R."/>
            <person name="Ness R.W."/>
            <person name="Keightley P.D."/>
        </authorList>
    </citation>
    <scope>NUCLEOTIDE SEQUENCE</scope>
    <source>
        <strain evidence="5">CCAP 11/70</strain>
    </source>
</reference>
<gene>
    <name evidence="5" type="ORF">HYH03_012719</name>
</gene>
<dbReference type="Pfam" id="PF05964">
    <property type="entry name" value="FYRN"/>
    <property type="match status" value="1"/>
</dbReference>
<sequence length="944" mass="99504">MADSAGESAAAGAPVNLVELFQNGENAIERRRTDNLFKQLDERQLTEDEQNIIQQRVDLQRKMFVEYERREKERKVRELNEVCPDLDEEAAKRALELCNWKEEEAAMRLSSDPAFLRRVTSGVCEEVAPAPKVNRARAGSTRAQVGPRPKLVDPSQVGAVFVGKFKGRLGPHQISAMGRQQAAAAKPASAPAAGRRGGASRGGAKTSRRKRASAADETDEEEEEEPVEESEGEEHAEPAAAGGEDAPMADAAAAVADDEGAQPMEEGEEAVADAEEEPNSADLSDNELRYEDDVLPVLSPLAVRRQQQEPLSGGAPAVVPLGAGACKTATTPVKAQPVAGDEDEVNSPRLLQPSSGNEAPPPEPLLQPPPHHQTAETREKLPSGADAKQQLEESRSPRAQRQQRREDRRRCSGGLAEAAAVASAPAAGEAEPSVPPAEGGRGGRTRRAAAAVAVLRAREAAGAESEKEEGTDGASSDFEEEAAAKAEASSSDSGSDADVETEDSDCVAGGRGRKRRAGVTAKGKQARKRPSRGARAGSSEPPATVAADPAAAGPSGRQAADVLAGGEQQDSEATVTEDEGTKKPAKGKGAAKGRGGRGGGGGGRGRGAISASGHTCRGRVKQKGVKRADLLSVGQLIARPGWFNAGYIFPAGFRAQTLFRSSVDLDSLTMHTCEIVGEGGAYWPAPTYVVTAADRPDEPLVAKSCTGCWTAVLKRINGEIEGRRAAGENLPPPPKTAIAGPEYFGLNQPEICAAIEALDADKACAIYWDGKMDREAIRGGAPLPVPRAAPAAPKVSRAPRNSTGGGGGRKRGGKGRGSGDDEPEPAPEGEEDPAETYAGNRWSAVTRGERYRKRCEDAGEDMATMLEESARDNPLPGFLDPITLEPVSNPAISPFGHVMGFATWKAVLAEHGRCPFTKQQLKAEQLTVLTKNNIERYRSKIIQS</sequence>
<evidence type="ECO:0000259" key="4">
    <source>
        <dbReference type="SMART" id="SM00504"/>
    </source>
</evidence>
<dbReference type="PANTHER" id="PTHR22715">
    <property type="entry name" value="TRANSFORMING GROWTH FACTOR BETA REGULATED GENE 1"/>
    <property type="match status" value="1"/>
</dbReference>
<dbReference type="GO" id="GO:0140993">
    <property type="term" value="F:histone modifying activity"/>
    <property type="evidence" value="ECO:0007669"/>
    <property type="project" value="UniProtKB-ARBA"/>
</dbReference>
<feature type="region of interest" description="Disordered" evidence="3">
    <location>
        <begin position="778"/>
        <end position="843"/>
    </location>
</feature>
<dbReference type="SMART" id="SM00542">
    <property type="entry name" value="FYRC"/>
    <property type="match status" value="1"/>
</dbReference>
<evidence type="ECO:0000256" key="3">
    <source>
        <dbReference type="SAM" id="MobiDB-lite"/>
    </source>
</evidence>
<feature type="region of interest" description="Disordered" evidence="3">
    <location>
        <begin position="175"/>
        <end position="291"/>
    </location>
</feature>
<comment type="caution">
    <text evidence="5">The sequence shown here is derived from an EMBL/GenBank/DDBJ whole genome shotgun (WGS) entry which is preliminary data.</text>
</comment>
<dbReference type="SMART" id="SM00504">
    <property type="entry name" value="Ubox"/>
    <property type="match status" value="1"/>
</dbReference>
<dbReference type="PANTHER" id="PTHR22715:SF0">
    <property type="entry name" value="TRANSFORMING GROWTH FACTOR BETA REGULATOR 1"/>
    <property type="match status" value="1"/>
</dbReference>
<comment type="subcellular location">
    <subcellularLocation>
        <location evidence="1">Nucleus</location>
    </subcellularLocation>
</comment>
<feature type="compositionally biased region" description="Low complexity" evidence="3">
    <location>
        <begin position="485"/>
        <end position="494"/>
    </location>
</feature>
<dbReference type="UniPathway" id="UPA00143"/>